<dbReference type="Proteomes" id="UP000075604">
    <property type="component" value="Unassembled WGS sequence"/>
</dbReference>
<dbReference type="AlphaFoldDB" id="A0A150P0T8"/>
<evidence type="ECO:0000256" key="2">
    <source>
        <dbReference type="SAM" id="Phobius"/>
    </source>
</evidence>
<proteinExistence type="predicted"/>
<name>A0A150P0T8_SORCE</name>
<feature type="transmembrane region" description="Helical" evidence="2">
    <location>
        <begin position="139"/>
        <end position="164"/>
    </location>
</feature>
<keyword evidence="2" id="KW-0472">Membrane</keyword>
<evidence type="ECO:0000313" key="3">
    <source>
        <dbReference type="EMBL" id="KYF48486.1"/>
    </source>
</evidence>
<keyword evidence="2" id="KW-0812">Transmembrane</keyword>
<keyword evidence="2" id="KW-1133">Transmembrane helix</keyword>
<comment type="caution">
    <text evidence="3">The sequence shown here is derived from an EMBL/GenBank/DDBJ whole genome shotgun (WGS) entry which is preliminary data.</text>
</comment>
<dbReference type="EMBL" id="JELX01004379">
    <property type="protein sequence ID" value="KYF48486.1"/>
    <property type="molecule type" value="Genomic_DNA"/>
</dbReference>
<protein>
    <submittedName>
        <fullName evidence="3">Uncharacterized protein</fullName>
    </submittedName>
</protein>
<accession>A0A150P0T8</accession>
<reference evidence="3 4" key="1">
    <citation type="submission" date="2014-02" db="EMBL/GenBank/DDBJ databases">
        <title>The small core and large imbalanced accessory genome model reveals a collaborative survival strategy of Sorangium cellulosum strains in nature.</title>
        <authorList>
            <person name="Han K."/>
            <person name="Peng R."/>
            <person name="Blom J."/>
            <person name="Li Y.-Z."/>
        </authorList>
    </citation>
    <scope>NUCLEOTIDE SEQUENCE [LARGE SCALE GENOMIC DNA]</scope>
    <source>
        <strain evidence="3 4">So0157-18</strain>
    </source>
</reference>
<sequence length="165" mass="17158">MAATAARSSIEHHLATVPVDGRAPADDRVTEPVARGAAPPAPLVTEPLFAGFTPRSALPWPPPRPATAPVATAPVATALVATAPVATAPLPPAPIAPQVATQPIVIEVLCPPVRRAPRPSRAESPPRVRAVAPHFRQLAVSWLIVASIAAFFGMVAALLMRWWVG</sequence>
<feature type="region of interest" description="Disordered" evidence="1">
    <location>
        <begin position="1"/>
        <end position="25"/>
    </location>
</feature>
<gene>
    <name evidence="3" type="ORF">BE04_47435</name>
</gene>
<organism evidence="3 4">
    <name type="scientific">Sorangium cellulosum</name>
    <name type="common">Polyangium cellulosum</name>
    <dbReference type="NCBI Taxonomy" id="56"/>
    <lineage>
        <taxon>Bacteria</taxon>
        <taxon>Pseudomonadati</taxon>
        <taxon>Myxococcota</taxon>
        <taxon>Polyangia</taxon>
        <taxon>Polyangiales</taxon>
        <taxon>Polyangiaceae</taxon>
        <taxon>Sorangium</taxon>
    </lineage>
</organism>
<evidence type="ECO:0000313" key="4">
    <source>
        <dbReference type="Proteomes" id="UP000075604"/>
    </source>
</evidence>
<evidence type="ECO:0000256" key="1">
    <source>
        <dbReference type="SAM" id="MobiDB-lite"/>
    </source>
</evidence>